<feature type="region of interest" description="Disordered" evidence="1">
    <location>
        <begin position="26"/>
        <end position="70"/>
    </location>
</feature>
<dbReference type="EMBL" id="JASOIH010000276">
    <property type="protein sequence ID" value="MDK6900588.1"/>
    <property type="molecule type" value="Genomic_DNA"/>
</dbReference>
<dbReference type="AlphaFoldDB" id="A0AAW6XWU3"/>
<sequence>MSKSTEQSTVAPAPAATLLFQAPDLANAVPAPVQQSAGPENEKHSDKKSKGTKSAKKGDEQASKKKSRSN</sequence>
<protein>
    <submittedName>
        <fullName evidence="2">Uncharacterized protein</fullName>
    </submittedName>
</protein>
<accession>A0AAW6XWU3</accession>
<evidence type="ECO:0000313" key="2">
    <source>
        <dbReference type="EMBL" id="MDK6900588.1"/>
    </source>
</evidence>
<gene>
    <name evidence="2" type="ORF">QP229_11570</name>
</gene>
<evidence type="ECO:0000256" key="1">
    <source>
        <dbReference type="SAM" id="MobiDB-lite"/>
    </source>
</evidence>
<reference evidence="2" key="1">
    <citation type="submission" date="2023-05" db="EMBL/GenBank/DDBJ databases">
        <title>Cataloging the Phylogenetic Diversity of Human Bladder Bacteria.</title>
        <authorList>
            <person name="Du J."/>
        </authorList>
    </citation>
    <scope>NUCLEOTIDE SEQUENCE</scope>
    <source>
        <strain evidence="2">UMB8703</strain>
    </source>
</reference>
<organism evidence="2 3">
    <name type="scientific">Streptococcus agalactiae</name>
    <dbReference type="NCBI Taxonomy" id="1311"/>
    <lineage>
        <taxon>Bacteria</taxon>
        <taxon>Bacillati</taxon>
        <taxon>Bacillota</taxon>
        <taxon>Bacilli</taxon>
        <taxon>Lactobacillales</taxon>
        <taxon>Streptococcaceae</taxon>
        <taxon>Streptococcus</taxon>
    </lineage>
</organism>
<feature type="non-terminal residue" evidence="2">
    <location>
        <position position="70"/>
    </location>
</feature>
<proteinExistence type="predicted"/>
<feature type="compositionally biased region" description="Basic and acidic residues" evidence="1">
    <location>
        <begin position="40"/>
        <end position="49"/>
    </location>
</feature>
<dbReference type="RefSeq" id="WP_285312206.1">
    <property type="nucleotide sequence ID" value="NZ_JASOIH010000276.1"/>
</dbReference>
<evidence type="ECO:0000313" key="3">
    <source>
        <dbReference type="Proteomes" id="UP001230629"/>
    </source>
</evidence>
<comment type="caution">
    <text evidence="2">The sequence shown here is derived from an EMBL/GenBank/DDBJ whole genome shotgun (WGS) entry which is preliminary data.</text>
</comment>
<name>A0AAW6XWU3_STRAG</name>
<dbReference type="Proteomes" id="UP001230629">
    <property type="component" value="Unassembled WGS sequence"/>
</dbReference>